<dbReference type="GO" id="GO:0008641">
    <property type="term" value="F:ubiquitin-like modifier activating enzyme activity"/>
    <property type="evidence" value="ECO:0007669"/>
    <property type="project" value="InterPro"/>
</dbReference>
<dbReference type="InterPro" id="IPR045886">
    <property type="entry name" value="ThiF/MoeB/HesA"/>
</dbReference>
<dbReference type="Proteomes" id="UP001234581">
    <property type="component" value="Unassembled WGS sequence"/>
</dbReference>
<keyword evidence="3" id="KW-1185">Reference proteome</keyword>
<gene>
    <name evidence="2" type="ORF">O0I10_009325</name>
</gene>
<dbReference type="AlphaFoldDB" id="A0AAD7UYL7"/>
<comment type="caution">
    <text evidence="2">The sequence shown here is derived from an EMBL/GenBank/DDBJ whole genome shotgun (WGS) entry which is preliminary data.</text>
</comment>
<feature type="domain" description="THIF-type NAD/FAD binding fold" evidence="1">
    <location>
        <begin position="86"/>
        <end position="310"/>
    </location>
</feature>
<dbReference type="SUPFAM" id="SSF69572">
    <property type="entry name" value="Activating enzymes of the ubiquitin-like proteins"/>
    <property type="match status" value="1"/>
</dbReference>
<dbReference type="PANTHER" id="PTHR43267">
    <property type="entry name" value="TRNA THREONYLCARBAMOYLADENOSINE DEHYDRATASE"/>
    <property type="match status" value="1"/>
</dbReference>
<dbReference type="InterPro" id="IPR000594">
    <property type="entry name" value="ThiF_NAD_FAD-bd"/>
</dbReference>
<dbReference type="RefSeq" id="XP_058339844.1">
    <property type="nucleotide sequence ID" value="XM_058489319.1"/>
</dbReference>
<dbReference type="Gene3D" id="3.40.50.720">
    <property type="entry name" value="NAD(P)-binding Rossmann-like Domain"/>
    <property type="match status" value="1"/>
</dbReference>
<evidence type="ECO:0000259" key="1">
    <source>
        <dbReference type="Pfam" id="PF00899"/>
    </source>
</evidence>
<name>A0AAD7UYL7_9FUNG</name>
<proteinExistence type="predicted"/>
<dbReference type="GeneID" id="83216732"/>
<reference evidence="2 3" key="1">
    <citation type="submission" date="2023-03" db="EMBL/GenBank/DDBJ databases">
        <title>Genome sequence of Lichtheimia ornata CBS 291.66.</title>
        <authorList>
            <person name="Mohabir J.T."/>
            <person name="Shea T.P."/>
            <person name="Kurbessoian T."/>
            <person name="Berby B."/>
            <person name="Fontaine J."/>
            <person name="Livny J."/>
            <person name="Gnirke A."/>
            <person name="Stajich J.E."/>
            <person name="Cuomo C.A."/>
        </authorList>
    </citation>
    <scope>NUCLEOTIDE SEQUENCE [LARGE SCALE GENOMIC DNA]</scope>
    <source>
        <strain evidence="2">CBS 291.66</strain>
    </source>
</reference>
<dbReference type="PANTHER" id="PTHR43267:SF2">
    <property type="entry name" value="TRNA THREONYLCARBAMOYLADENOSINE DEHYDRATASE 1-RELATED"/>
    <property type="match status" value="1"/>
</dbReference>
<dbReference type="GO" id="GO:0061504">
    <property type="term" value="P:cyclic threonylcarbamoyladenosine biosynthetic process"/>
    <property type="evidence" value="ECO:0007669"/>
    <property type="project" value="TreeGrafter"/>
</dbReference>
<protein>
    <recommendedName>
        <fullName evidence="1">THIF-type NAD/FAD binding fold domain-containing protein</fullName>
    </recommendedName>
</protein>
<evidence type="ECO:0000313" key="2">
    <source>
        <dbReference type="EMBL" id="KAJ8654930.1"/>
    </source>
</evidence>
<dbReference type="GO" id="GO:0061503">
    <property type="term" value="F:tRNA threonylcarbamoyladenosine dehydratase"/>
    <property type="evidence" value="ECO:0007669"/>
    <property type="project" value="TreeGrafter"/>
</dbReference>
<evidence type="ECO:0000313" key="3">
    <source>
        <dbReference type="Proteomes" id="UP001234581"/>
    </source>
</evidence>
<organism evidence="2 3">
    <name type="scientific">Lichtheimia ornata</name>
    <dbReference type="NCBI Taxonomy" id="688661"/>
    <lineage>
        <taxon>Eukaryota</taxon>
        <taxon>Fungi</taxon>
        <taxon>Fungi incertae sedis</taxon>
        <taxon>Mucoromycota</taxon>
        <taxon>Mucoromycotina</taxon>
        <taxon>Mucoromycetes</taxon>
        <taxon>Mucorales</taxon>
        <taxon>Lichtheimiaceae</taxon>
        <taxon>Lichtheimia</taxon>
    </lineage>
</organism>
<dbReference type="EMBL" id="JARTCD010000054">
    <property type="protein sequence ID" value="KAJ8654930.1"/>
    <property type="molecule type" value="Genomic_DNA"/>
</dbReference>
<sequence>MERISHFVERHEEALQFSCTAAAASVLTASAVLGYQACQRRHNSTALKNQLLSEDFQHVKLTSVGTIQQQQKSSDHDESLIQEQLARNIAFLGEDGMKRVRESFVVVVGAGNVGSWAALMLLRSGVQHLRLIDPKRLTRRNMGNHAVAGQEDIGMSKVQALQTHLHEIAPFSKIECCTERLCTSNMATLLGDKPSFVVDTMTNIIDKIALVEYCHANDIKIISSMSPGAKADPTRIQVADISETMEDPLARAFRRRLKMLKIDRGIPVVISTDRPLDIDKSTIDDFRTRHLASLGSVDSMYGMVITTHIILHLAEFAALPPQAIRLRDTLFNRIMYEARERETQNYGSPYPFTVHDVVYIFEEIWHGKSVISGPQDRLTLARWDRSKPLSLENAVCMNRDEARAHDRLPADVDLRKHYGDDIVNYVNKQFEIEAKFQKLWA</sequence>
<dbReference type="Pfam" id="PF00899">
    <property type="entry name" value="ThiF"/>
    <property type="match status" value="1"/>
</dbReference>
<dbReference type="InterPro" id="IPR035985">
    <property type="entry name" value="Ubiquitin-activating_enz"/>
</dbReference>
<dbReference type="GO" id="GO:0005741">
    <property type="term" value="C:mitochondrial outer membrane"/>
    <property type="evidence" value="ECO:0007669"/>
    <property type="project" value="TreeGrafter"/>
</dbReference>
<accession>A0AAD7UYL7</accession>